<dbReference type="EMBL" id="JAKNSF020000018">
    <property type="protein sequence ID" value="KAK7733177.1"/>
    <property type="molecule type" value="Genomic_DNA"/>
</dbReference>
<evidence type="ECO:0000313" key="3">
    <source>
        <dbReference type="Proteomes" id="UP001430848"/>
    </source>
</evidence>
<gene>
    <name evidence="2" type="ORF">SLS63_004706</name>
</gene>
<evidence type="ECO:0008006" key="4">
    <source>
        <dbReference type="Google" id="ProtNLM"/>
    </source>
</evidence>
<dbReference type="PANTHER" id="PTHR35394">
    <property type="entry name" value="DUF3176 DOMAIN-CONTAINING PROTEIN"/>
    <property type="match status" value="1"/>
</dbReference>
<keyword evidence="1" id="KW-0472">Membrane</keyword>
<accession>A0ABR1PD93</accession>
<dbReference type="Proteomes" id="UP001430848">
    <property type="component" value="Unassembled WGS sequence"/>
</dbReference>
<keyword evidence="1" id="KW-0812">Transmembrane</keyword>
<organism evidence="2 3">
    <name type="scientific">Diaporthe eres</name>
    <name type="common">Phomopsis oblonga</name>
    <dbReference type="NCBI Taxonomy" id="83184"/>
    <lineage>
        <taxon>Eukaryota</taxon>
        <taxon>Fungi</taxon>
        <taxon>Dikarya</taxon>
        <taxon>Ascomycota</taxon>
        <taxon>Pezizomycotina</taxon>
        <taxon>Sordariomycetes</taxon>
        <taxon>Sordariomycetidae</taxon>
        <taxon>Diaporthales</taxon>
        <taxon>Diaporthaceae</taxon>
        <taxon>Diaporthe</taxon>
        <taxon>Diaporthe eres species complex</taxon>
    </lineage>
</organism>
<keyword evidence="1" id="KW-1133">Transmembrane helix</keyword>
<evidence type="ECO:0000256" key="1">
    <source>
        <dbReference type="SAM" id="Phobius"/>
    </source>
</evidence>
<reference evidence="2 3" key="1">
    <citation type="submission" date="2024-02" db="EMBL/GenBank/DDBJ databases">
        <title>De novo assembly and annotation of 12 fungi associated with fruit tree decline syndrome in Ontario, Canada.</title>
        <authorList>
            <person name="Sulman M."/>
            <person name="Ellouze W."/>
            <person name="Ilyukhin E."/>
        </authorList>
    </citation>
    <scope>NUCLEOTIDE SEQUENCE [LARGE SCALE GENOMIC DNA]</scope>
    <source>
        <strain evidence="2 3">M169</strain>
    </source>
</reference>
<comment type="caution">
    <text evidence="2">The sequence shown here is derived from an EMBL/GenBank/DDBJ whole genome shotgun (WGS) entry which is preliminary data.</text>
</comment>
<evidence type="ECO:0000313" key="2">
    <source>
        <dbReference type="EMBL" id="KAK7733177.1"/>
    </source>
</evidence>
<sequence length="311" mass="34464">MMGSSMTASETYTSFGLNYPTLNTSTSEEPNTSPSVNNSVVNMTTMSTLYNMNFVRFDSAEYIGMDAKANGTNWMKTMTAHECVFQLCAWSFTNWSHLDGALQEGPVAQSKLKIREATVETRFWDQYAPFVFETEDSGFPGNQTYAIATADRRAMLQTFYTMWDRATGNEAANYFANSLYMADPDIPRTLDAMARGMTYSIMSGMNSTLSLGQVFETQTFIYVHWEWLTLSIITVISSVVLLAVTIVKTYAAHQRAWKSSLVPLLYADSTIVLGEKGGKDWGEEDKVQRKAIISTGLLAASTAGTASVLRS</sequence>
<keyword evidence="3" id="KW-1185">Reference proteome</keyword>
<dbReference type="PANTHER" id="PTHR35394:SF5">
    <property type="entry name" value="DUF3176 DOMAIN-CONTAINING PROTEIN"/>
    <property type="match status" value="1"/>
</dbReference>
<protein>
    <recommendedName>
        <fullName evidence="4">Tat pathway signal sequence</fullName>
    </recommendedName>
</protein>
<feature type="transmembrane region" description="Helical" evidence="1">
    <location>
        <begin position="227"/>
        <end position="251"/>
    </location>
</feature>
<name>A0ABR1PD93_DIAER</name>
<proteinExistence type="predicted"/>